<dbReference type="RefSeq" id="WP_093941056.1">
    <property type="nucleotide sequence ID" value="NZ_CP022521.1"/>
</dbReference>
<dbReference type="SUPFAM" id="SSF53822">
    <property type="entry name" value="Periplasmic binding protein-like I"/>
    <property type="match status" value="1"/>
</dbReference>
<proteinExistence type="predicted"/>
<evidence type="ECO:0000313" key="1">
    <source>
        <dbReference type="EMBL" id="ASO19576.1"/>
    </source>
</evidence>
<dbReference type="Gene3D" id="3.40.50.2300">
    <property type="match status" value="2"/>
</dbReference>
<dbReference type="InterPro" id="IPR028082">
    <property type="entry name" value="Peripla_BP_I"/>
</dbReference>
<name>A0A221W1C2_9PSEU</name>
<sequence length="933" mass="102164">MPAFEGAPQVLKLLRKLVTRPLFGEVPADQDGRRGIPMLCLARGEDQAELLTALADQLKNATPRRVPHARHSFTAEVDESVDQTELILTALRDLAVQLSTGANTKYGRMRFSRFHLVDWLLRQEFPEPDDIDLRARLSLRSRRRDRLSRAGEPIAEVFDSRWGVLLRTVGALRFAIRLRGRVPGIGNEYRWLLRQPYLAPQDPGTFVGFAERLTRNLNRDEDQGQLQRLIVNAFLEDVRAAHRPFPRFIRAFRRTTYTVLLLDGITPANGGNRLLRLINDVRNDTGAFDPLVVVSGGTVIPPDPAELGAASVDTENRVVETRPAVEAEDAYENWLALFAQGSRRRDHTAWYLPLEVPPPPAEPQPHRRQLDAVRRFSFRAPPWWARRRYTRTGAVLLAAAAAAGAGYLSVESVQTHRACGILPWEPDARTITLTAGECVGVSTNSYIFLRNGGEQVREIEQKIKDLNRGVDQAQENGTTRPVVTVVYPVALETRARGAADTAQDDESLKLDSAHEGLMGIASAQHRLLHDPSSSRPLIRVLVANAGSRMQEGQAIADHVGRLAAEDDSLVGVVGLAQSRKATEQTIVAFAEKGLPIVAATLSAEEMPKASPLYWQVSPDNTREAEVAAAFAANELAGETVPDDARISREVRIISPADHKDLYALDLTKKIATAFRARGFEVEGDAQEGGNPFQYLPDGNPSDAPGDTPAPAELGRASCGYDGLVFFAGRPLDFGEFRRGVDMGCPQAPPTILAGDDISRHAADEEERTRFSRVPFHYLSFAVGSLSCTDSDPTESDSTPSDLYRTMVDLFPQVCQSTTDPSMDGHAALAYDALNLLSRAVDDLRSGDPKLPIEPGMVQNALSRVHSQGAYYGETGRIDFSSDVNSQVPADKFVAVLLADGSDAPILLGSCEGTGDTRDDENDQSTADVSAEWC</sequence>
<dbReference type="Proteomes" id="UP000204221">
    <property type="component" value="Chromosome"/>
</dbReference>
<gene>
    <name evidence="1" type="ORF">AHOG_09660</name>
</gene>
<evidence type="ECO:0000313" key="2">
    <source>
        <dbReference type="Proteomes" id="UP000204221"/>
    </source>
</evidence>
<reference evidence="1 2" key="1">
    <citation type="submission" date="2017-07" db="EMBL/GenBank/DDBJ databases">
        <title>Complete genome sequence of Actinoalloteichus hoggarensis DSM 45943, type strain of Actinoalloteichus hoggarensis.</title>
        <authorList>
            <person name="Ruckert C."/>
            <person name="Nouioui I."/>
            <person name="Willmese J."/>
            <person name="van Wezel G."/>
            <person name="Klenk H.-P."/>
            <person name="Kalinowski J."/>
            <person name="Zotchev S.B."/>
        </authorList>
    </citation>
    <scope>NUCLEOTIDE SEQUENCE [LARGE SCALE GENOMIC DNA]</scope>
    <source>
        <strain evidence="1 2">DSM 45943</strain>
    </source>
</reference>
<dbReference type="AlphaFoldDB" id="A0A221W1C2"/>
<protein>
    <submittedName>
        <fullName evidence="1">Uncharacterized protein</fullName>
    </submittedName>
</protein>
<keyword evidence="2" id="KW-1185">Reference proteome</keyword>
<accession>A0A221W1C2</accession>
<organism evidence="1 2">
    <name type="scientific">Actinoalloteichus hoggarensis</name>
    <dbReference type="NCBI Taxonomy" id="1470176"/>
    <lineage>
        <taxon>Bacteria</taxon>
        <taxon>Bacillati</taxon>
        <taxon>Actinomycetota</taxon>
        <taxon>Actinomycetes</taxon>
        <taxon>Pseudonocardiales</taxon>
        <taxon>Pseudonocardiaceae</taxon>
        <taxon>Actinoalloteichus</taxon>
    </lineage>
</organism>
<dbReference type="EMBL" id="CP022521">
    <property type="protein sequence ID" value="ASO19576.1"/>
    <property type="molecule type" value="Genomic_DNA"/>
</dbReference>
<dbReference type="OrthoDB" id="3440574at2"/>
<dbReference type="KEGG" id="ahg:AHOG_09660"/>